<protein>
    <submittedName>
        <fullName evidence="2">Uncharacterized protein</fullName>
    </submittedName>
</protein>
<dbReference type="AlphaFoldDB" id="A0A4Z2FW92"/>
<sequence length="312" mass="33620">MLRHKAAGGQTHGPKDKDKQTSQRQDGVGHTDELLVTRVNFNHECFLSRTQPKADLIRLTIATHLKTVNLQAWRTGQVGWPAAAAAAPPRAERRPSEGGAPSPGPWRGAGRTSPSRLRGACRGRRSGTRRTGLEEGWRAALEQRPRAEEERGKRSRRREGRKRTCYDFDEDATRAFNALPAFSHYSRPLQKHNAVLASNGPVVSAQPLSRCIEHEVVKRIRKPTGAGCPIRTITATHHGLRRLAVAGVLQRVSGGGGGVGGLGLGGGVGGVGAAVRHGQLPQEPRSQADLRSSPAEYGYSEVAISSMHIPKA</sequence>
<feature type="compositionally biased region" description="Basic residues" evidence="1">
    <location>
        <begin position="119"/>
        <end position="128"/>
    </location>
</feature>
<feature type="region of interest" description="Disordered" evidence="1">
    <location>
        <begin position="1"/>
        <end position="31"/>
    </location>
</feature>
<accession>A0A4Z2FW92</accession>
<proteinExistence type="predicted"/>
<feature type="compositionally biased region" description="Basic and acidic residues" evidence="1">
    <location>
        <begin position="131"/>
        <end position="152"/>
    </location>
</feature>
<keyword evidence="3" id="KW-1185">Reference proteome</keyword>
<dbReference type="Proteomes" id="UP000314294">
    <property type="component" value="Unassembled WGS sequence"/>
</dbReference>
<feature type="region of interest" description="Disordered" evidence="1">
    <location>
        <begin position="81"/>
        <end position="161"/>
    </location>
</feature>
<evidence type="ECO:0000313" key="2">
    <source>
        <dbReference type="EMBL" id="TNN45516.1"/>
    </source>
</evidence>
<feature type="compositionally biased region" description="Basic and acidic residues" evidence="1">
    <location>
        <begin position="13"/>
        <end position="31"/>
    </location>
</feature>
<dbReference type="EMBL" id="SRLO01000843">
    <property type="protein sequence ID" value="TNN45516.1"/>
    <property type="molecule type" value="Genomic_DNA"/>
</dbReference>
<comment type="caution">
    <text evidence="2">The sequence shown here is derived from an EMBL/GenBank/DDBJ whole genome shotgun (WGS) entry which is preliminary data.</text>
</comment>
<gene>
    <name evidence="2" type="ORF">EYF80_044300</name>
</gene>
<evidence type="ECO:0000256" key="1">
    <source>
        <dbReference type="SAM" id="MobiDB-lite"/>
    </source>
</evidence>
<organism evidence="2 3">
    <name type="scientific">Liparis tanakae</name>
    <name type="common">Tanaka's snailfish</name>
    <dbReference type="NCBI Taxonomy" id="230148"/>
    <lineage>
        <taxon>Eukaryota</taxon>
        <taxon>Metazoa</taxon>
        <taxon>Chordata</taxon>
        <taxon>Craniata</taxon>
        <taxon>Vertebrata</taxon>
        <taxon>Euteleostomi</taxon>
        <taxon>Actinopterygii</taxon>
        <taxon>Neopterygii</taxon>
        <taxon>Teleostei</taxon>
        <taxon>Neoteleostei</taxon>
        <taxon>Acanthomorphata</taxon>
        <taxon>Eupercaria</taxon>
        <taxon>Perciformes</taxon>
        <taxon>Cottioidei</taxon>
        <taxon>Cottales</taxon>
        <taxon>Liparidae</taxon>
        <taxon>Liparis</taxon>
    </lineage>
</organism>
<reference evidence="2 3" key="1">
    <citation type="submission" date="2019-03" db="EMBL/GenBank/DDBJ databases">
        <title>First draft genome of Liparis tanakae, snailfish: a comprehensive survey of snailfish specific genes.</title>
        <authorList>
            <person name="Kim W."/>
            <person name="Song I."/>
            <person name="Jeong J.-H."/>
            <person name="Kim D."/>
            <person name="Kim S."/>
            <person name="Ryu S."/>
            <person name="Song J.Y."/>
            <person name="Lee S.K."/>
        </authorList>
    </citation>
    <scope>NUCLEOTIDE SEQUENCE [LARGE SCALE GENOMIC DNA]</scope>
    <source>
        <tissue evidence="2">Muscle</tissue>
    </source>
</reference>
<evidence type="ECO:0000313" key="3">
    <source>
        <dbReference type="Proteomes" id="UP000314294"/>
    </source>
</evidence>
<name>A0A4Z2FW92_9TELE</name>